<dbReference type="Proteomes" id="UP000828941">
    <property type="component" value="Chromosome 5"/>
</dbReference>
<sequence>MEHKAYWAMKLLNFDPHAAGKNRILQLYVLDEFRREAYKNACIYKERTKAWHDKKLTRKNFYPGQQVLLFNSKLKLHPGKLKSRWTCPYTITNVTPFGAIELKDNKDNFKVNGHRLKPYLTSQQSQVHMVKLQDLP</sequence>
<evidence type="ECO:0000313" key="1">
    <source>
        <dbReference type="EMBL" id="KAI4345007.1"/>
    </source>
</evidence>
<protein>
    <submittedName>
        <fullName evidence="1">Uncharacterized protein</fullName>
    </submittedName>
</protein>
<keyword evidence="2" id="KW-1185">Reference proteome</keyword>
<evidence type="ECO:0000313" key="2">
    <source>
        <dbReference type="Proteomes" id="UP000828941"/>
    </source>
</evidence>
<dbReference type="EMBL" id="CM039430">
    <property type="protein sequence ID" value="KAI4345007.1"/>
    <property type="molecule type" value="Genomic_DNA"/>
</dbReference>
<comment type="caution">
    <text evidence="1">The sequence shown here is derived from an EMBL/GenBank/DDBJ whole genome shotgun (WGS) entry which is preliminary data.</text>
</comment>
<accession>A0ACB9P930</accession>
<proteinExistence type="predicted"/>
<name>A0ACB9P930_BAUVA</name>
<gene>
    <name evidence="1" type="ORF">L6164_012177</name>
</gene>
<organism evidence="1 2">
    <name type="scientific">Bauhinia variegata</name>
    <name type="common">Purple orchid tree</name>
    <name type="synonym">Phanera variegata</name>
    <dbReference type="NCBI Taxonomy" id="167791"/>
    <lineage>
        <taxon>Eukaryota</taxon>
        <taxon>Viridiplantae</taxon>
        <taxon>Streptophyta</taxon>
        <taxon>Embryophyta</taxon>
        <taxon>Tracheophyta</taxon>
        <taxon>Spermatophyta</taxon>
        <taxon>Magnoliopsida</taxon>
        <taxon>eudicotyledons</taxon>
        <taxon>Gunneridae</taxon>
        <taxon>Pentapetalae</taxon>
        <taxon>rosids</taxon>
        <taxon>fabids</taxon>
        <taxon>Fabales</taxon>
        <taxon>Fabaceae</taxon>
        <taxon>Cercidoideae</taxon>
        <taxon>Cercideae</taxon>
        <taxon>Bauhiniinae</taxon>
        <taxon>Bauhinia</taxon>
    </lineage>
</organism>
<reference evidence="1 2" key="1">
    <citation type="journal article" date="2022" name="DNA Res.">
        <title>Chromosomal-level genome assembly of the orchid tree Bauhinia variegata (Leguminosae; Cercidoideae) supports the allotetraploid origin hypothesis of Bauhinia.</title>
        <authorList>
            <person name="Zhong Y."/>
            <person name="Chen Y."/>
            <person name="Zheng D."/>
            <person name="Pang J."/>
            <person name="Liu Y."/>
            <person name="Luo S."/>
            <person name="Meng S."/>
            <person name="Qian L."/>
            <person name="Wei D."/>
            <person name="Dai S."/>
            <person name="Zhou R."/>
        </authorList>
    </citation>
    <scope>NUCLEOTIDE SEQUENCE [LARGE SCALE GENOMIC DNA]</scope>
    <source>
        <strain evidence="1">BV-YZ2020</strain>
    </source>
</reference>